<evidence type="ECO:0000313" key="6">
    <source>
        <dbReference type="Proteomes" id="UP000321085"/>
    </source>
</evidence>
<dbReference type="InterPro" id="IPR008920">
    <property type="entry name" value="TF_FadR/GntR_C"/>
</dbReference>
<dbReference type="SUPFAM" id="SSF48008">
    <property type="entry name" value="GntR ligand-binding domain-like"/>
    <property type="match status" value="1"/>
</dbReference>
<evidence type="ECO:0000313" key="5">
    <source>
        <dbReference type="EMBL" id="GEO16919.1"/>
    </source>
</evidence>
<name>A0A512BY86_9HYPH</name>
<dbReference type="GO" id="GO:0003700">
    <property type="term" value="F:DNA-binding transcription factor activity"/>
    <property type="evidence" value="ECO:0007669"/>
    <property type="project" value="InterPro"/>
</dbReference>
<dbReference type="PRINTS" id="PR00035">
    <property type="entry name" value="HTHGNTR"/>
</dbReference>
<evidence type="ECO:0000256" key="3">
    <source>
        <dbReference type="ARBA" id="ARBA00023163"/>
    </source>
</evidence>
<dbReference type="CDD" id="cd07377">
    <property type="entry name" value="WHTH_GntR"/>
    <property type="match status" value="1"/>
</dbReference>
<keyword evidence="6" id="KW-1185">Reference proteome</keyword>
<dbReference type="AlphaFoldDB" id="A0A512BY86"/>
<evidence type="ECO:0000259" key="4">
    <source>
        <dbReference type="PROSITE" id="PS50949"/>
    </source>
</evidence>
<protein>
    <submittedName>
        <fullName evidence="5">Transcriptional regulator</fullName>
    </submittedName>
</protein>
<proteinExistence type="predicted"/>
<dbReference type="SUPFAM" id="SSF46785">
    <property type="entry name" value="Winged helix' DNA-binding domain"/>
    <property type="match status" value="1"/>
</dbReference>
<keyword evidence="1" id="KW-0805">Transcription regulation</keyword>
<dbReference type="InterPro" id="IPR036388">
    <property type="entry name" value="WH-like_DNA-bd_sf"/>
</dbReference>
<dbReference type="Gene3D" id="1.10.10.10">
    <property type="entry name" value="Winged helix-like DNA-binding domain superfamily/Winged helix DNA-binding domain"/>
    <property type="match status" value="1"/>
</dbReference>
<sequence length="232" mass="25478">MRPLEQSRRPSLAVIAAEKIREAIVTGELALGEALSEDRLALTLGVSRTPVREALTSLQLQGLINIFPQRGSFVFHPSESDVAELCEFRGMAETRAMWLAHARGRDRTLEQLRQAQADMEAAVEDGNDRASAQADAAFHDAFLSNCGNQFLVQAYGLISGRISAVRSLLLHPQAIRSRSLDDHREIIEAFEASDLFRAEAVLAAHIMKMRVGYSEAKRADLAGGSNSHRRSA</sequence>
<keyword evidence="2" id="KW-0238">DNA-binding</keyword>
<dbReference type="Pfam" id="PF00392">
    <property type="entry name" value="GntR"/>
    <property type="match status" value="1"/>
</dbReference>
<dbReference type="EMBL" id="BJYU01000081">
    <property type="protein sequence ID" value="GEO16919.1"/>
    <property type="molecule type" value="Genomic_DNA"/>
</dbReference>
<dbReference type="Pfam" id="PF07729">
    <property type="entry name" value="FCD"/>
    <property type="match status" value="1"/>
</dbReference>
<dbReference type="PANTHER" id="PTHR43537:SF50">
    <property type="entry name" value="TRANSCRIPTIONAL REGULATORY PROTEIN"/>
    <property type="match status" value="1"/>
</dbReference>
<reference evidence="5 6" key="1">
    <citation type="submission" date="2019-07" db="EMBL/GenBank/DDBJ databases">
        <title>Whole genome shotgun sequence of Microvirga aerophila NBRC 106136.</title>
        <authorList>
            <person name="Hosoyama A."/>
            <person name="Uohara A."/>
            <person name="Ohji S."/>
            <person name="Ichikawa N."/>
        </authorList>
    </citation>
    <scope>NUCLEOTIDE SEQUENCE [LARGE SCALE GENOMIC DNA]</scope>
    <source>
        <strain evidence="5 6">NBRC 106136</strain>
    </source>
</reference>
<dbReference type="InterPro" id="IPR036390">
    <property type="entry name" value="WH_DNA-bd_sf"/>
</dbReference>
<dbReference type="SMART" id="SM00895">
    <property type="entry name" value="FCD"/>
    <property type="match status" value="1"/>
</dbReference>
<evidence type="ECO:0000256" key="2">
    <source>
        <dbReference type="ARBA" id="ARBA00023125"/>
    </source>
</evidence>
<dbReference type="SMART" id="SM00345">
    <property type="entry name" value="HTH_GNTR"/>
    <property type="match status" value="1"/>
</dbReference>
<feature type="domain" description="HTH gntR-type" evidence="4">
    <location>
        <begin position="10"/>
        <end position="77"/>
    </location>
</feature>
<dbReference type="Gene3D" id="1.20.120.530">
    <property type="entry name" value="GntR ligand-binding domain-like"/>
    <property type="match status" value="1"/>
</dbReference>
<dbReference type="GO" id="GO:0003677">
    <property type="term" value="F:DNA binding"/>
    <property type="evidence" value="ECO:0007669"/>
    <property type="project" value="UniProtKB-KW"/>
</dbReference>
<dbReference type="RefSeq" id="WP_162815836.1">
    <property type="nucleotide sequence ID" value="NZ_QOIO01000059.1"/>
</dbReference>
<organism evidence="5 6">
    <name type="scientific">Microvirga aerophila</name>
    <dbReference type="NCBI Taxonomy" id="670291"/>
    <lineage>
        <taxon>Bacteria</taxon>
        <taxon>Pseudomonadati</taxon>
        <taxon>Pseudomonadota</taxon>
        <taxon>Alphaproteobacteria</taxon>
        <taxon>Hyphomicrobiales</taxon>
        <taxon>Methylobacteriaceae</taxon>
        <taxon>Microvirga</taxon>
    </lineage>
</organism>
<keyword evidence="3" id="KW-0804">Transcription</keyword>
<gene>
    <name evidence="5" type="ORF">MAE02_46150</name>
</gene>
<accession>A0A512BY86</accession>
<dbReference type="InterPro" id="IPR011711">
    <property type="entry name" value="GntR_C"/>
</dbReference>
<dbReference type="PANTHER" id="PTHR43537">
    <property type="entry name" value="TRANSCRIPTIONAL REGULATOR, GNTR FAMILY"/>
    <property type="match status" value="1"/>
</dbReference>
<dbReference type="Proteomes" id="UP000321085">
    <property type="component" value="Unassembled WGS sequence"/>
</dbReference>
<dbReference type="PROSITE" id="PS50949">
    <property type="entry name" value="HTH_GNTR"/>
    <property type="match status" value="1"/>
</dbReference>
<evidence type="ECO:0000256" key="1">
    <source>
        <dbReference type="ARBA" id="ARBA00023015"/>
    </source>
</evidence>
<comment type="caution">
    <text evidence="5">The sequence shown here is derived from an EMBL/GenBank/DDBJ whole genome shotgun (WGS) entry which is preliminary data.</text>
</comment>
<dbReference type="InterPro" id="IPR000524">
    <property type="entry name" value="Tscrpt_reg_HTH_GntR"/>
</dbReference>